<feature type="transmembrane region" description="Helical" evidence="5">
    <location>
        <begin position="82"/>
        <end position="100"/>
    </location>
</feature>
<keyword evidence="4 5" id="KW-0472">Membrane</keyword>
<dbReference type="Proteomes" id="UP000887565">
    <property type="component" value="Unplaced"/>
</dbReference>
<dbReference type="GO" id="GO:0008521">
    <property type="term" value="F:acetyl-CoA transmembrane transporter activity"/>
    <property type="evidence" value="ECO:0007669"/>
    <property type="project" value="InterPro"/>
</dbReference>
<keyword evidence="6" id="KW-1185">Reference proteome</keyword>
<dbReference type="GO" id="GO:0035348">
    <property type="term" value="P:acetyl-CoA transmembrane transport"/>
    <property type="evidence" value="ECO:0007669"/>
    <property type="project" value="InterPro"/>
</dbReference>
<protein>
    <submittedName>
        <fullName evidence="7">Uncharacterized protein</fullName>
    </submittedName>
</protein>
<evidence type="ECO:0000256" key="3">
    <source>
        <dbReference type="ARBA" id="ARBA00022989"/>
    </source>
</evidence>
<dbReference type="OMA" id="VETAMCT"/>
<evidence type="ECO:0000313" key="7">
    <source>
        <dbReference type="WBParaSite" id="nRc.2.0.1.t35685-RA"/>
    </source>
</evidence>
<evidence type="ECO:0000256" key="1">
    <source>
        <dbReference type="ARBA" id="ARBA00004141"/>
    </source>
</evidence>
<keyword evidence="3 5" id="KW-1133">Transmembrane helix</keyword>
<dbReference type="InterPro" id="IPR024371">
    <property type="entry name" value="AcetylCoA_trans_1-like"/>
</dbReference>
<reference evidence="7" key="1">
    <citation type="submission" date="2022-11" db="UniProtKB">
        <authorList>
            <consortium name="WormBaseParasite"/>
        </authorList>
    </citation>
    <scope>IDENTIFICATION</scope>
</reference>
<dbReference type="GO" id="GO:0016020">
    <property type="term" value="C:membrane"/>
    <property type="evidence" value="ECO:0007669"/>
    <property type="project" value="UniProtKB-SubCell"/>
</dbReference>
<organism evidence="6 7">
    <name type="scientific">Romanomermis culicivorax</name>
    <name type="common">Nematode worm</name>
    <dbReference type="NCBI Taxonomy" id="13658"/>
    <lineage>
        <taxon>Eukaryota</taxon>
        <taxon>Metazoa</taxon>
        <taxon>Ecdysozoa</taxon>
        <taxon>Nematoda</taxon>
        <taxon>Enoplea</taxon>
        <taxon>Dorylaimia</taxon>
        <taxon>Mermithida</taxon>
        <taxon>Mermithoidea</taxon>
        <taxon>Mermithidae</taxon>
        <taxon>Romanomermis</taxon>
    </lineage>
</organism>
<dbReference type="AlphaFoldDB" id="A0A915KBE1"/>
<dbReference type="Pfam" id="PF13000">
    <property type="entry name" value="Acatn"/>
    <property type="match status" value="1"/>
</dbReference>
<dbReference type="InterPro" id="IPR004752">
    <property type="entry name" value="AmpG_permease/AT-1"/>
</dbReference>
<dbReference type="PANTHER" id="PTHR12778">
    <property type="entry name" value="SOLUTE CARRIER FAMILY 33 ACETYL-COA TRANSPORTER -RELATED"/>
    <property type="match status" value="1"/>
</dbReference>
<evidence type="ECO:0000313" key="6">
    <source>
        <dbReference type="Proteomes" id="UP000887565"/>
    </source>
</evidence>
<accession>A0A915KBE1</accession>
<name>A0A915KBE1_ROMCU</name>
<dbReference type="WBParaSite" id="nRc.2.0.1.t35685-RA">
    <property type="protein sequence ID" value="nRc.2.0.1.t35685-RA"/>
    <property type="gene ID" value="nRc.2.0.1.g35685"/>
</dbReference>
<evidence type="ECO:0000256" key="5">
    <source>
        <dbReference type="SAM" id="Phobius"/>
    </source>
</evidence>
<evidence type="ECO:0000256" key="4">
    <source>
        <dbReference type="ARBA" id="ARBA00023136"/>
    </source>
</evidence>
<comment type="subcellular location">
    <subcellularLocation>
        <location evidence="1">Membrane</location>
        <topology evidence="1">Multi-pass membrane protein</topology>
    </subcellularLocation>
</comment>
<sequence>MAFHAQISDPIVGGTYMTLMNTVSNLGGNWPVTFLLSIVDRFTWKECLKGDATSTPLLSLGPCDNETVCQASGGRCQVTLDGYYILSVVCACVGFLWWRLMKRRLDRLQRLDKSSWTLAKMGR</sequence>
<proteinExistence type="predicted"/>
<dbReference type="PANTHER" id="PTHR12778:SF9">
    <property type="entry name" value="ACETYL-COENZYME A TRANSPORTER 1"/>
    <property type="match status" value="1"/>
</dbReference>
<evidence type="ECO:0000256" key="2">
    <source>
        <dbReference type="ARBA" id="ARBA00022692"/>
    </source>
</evidence>
<keyword evidence="2 5" id="KW-0812">Transmembrane</keyword>